<dbReference type="Proteomes" id="UP000824044">
    <property type="component" value="Unassembled WGS sequence"/>
</dbReference>
<organism evidence="5 6">
    <name type="scientific">Candidatus Gallimonas intestinigallinarum</name>
    <dbReference type="NCBI Taxonomy" id="2838604"/>
    <lineage>
        <taxon>Bacteria</taxon>
        <taxon>Bacillati</taxon>
        <taxon>Bacillota</taxon>
        <taxon>Clostridia</taxon>
        <taxon>Candidatus Gallimonas</taxon>
    </lineage>
</organism>
<sequence length="325" mass="35948">MVTKQDVAKRAGVSTATVGRVLSGKGYVSTEARTKVEEAVRALNYRRNNLAANLRKRKSNVIAVLVEDLLNPYYMHLAEAMVERAKEKGCIVSLFAVKDRDVRQVLDDLLSNRVCGVVNLAMFTCDFSWYDIFLEEGIRLINCTATGPKVVVDYAEGMLQALACLQRAGRTRPAFLAGIESWLAPGDLRVSCFRENAQKYGLVYDPDLVLCGNYPIVKAYNVGYELCTALIRSGKTFDSLLCMTDMMALGALKALFDCGRRVPQDVSVIGCDDLDFTAFFQPALTTIAVDKKAEAYAYVDLILDEGASENDVRRISTRLVERSSV</sequence>
<keyword evidence="3" id="KW-0804">Transcription</keyword>
<evidence type="ECO:0000259" key="4">
    <source>
        <dbReference type="PROSITE" id="PS50932"/>
    </source>
</evidence>
<reference evidence="5" key="1">
    <citation type="journal article" date="2021" name="PeerJ">
        <title>Extensive microbial diversity within the chicken gut microbiome revealed by metagenomics and culture.</title>
        <authorList>
            <person name="Gilroy R."/>
            <person name="Ravi A."/>
            <person name="Getino M."/>
            <person name="Pursley I."/>
            <person name="Horton D.L."/>
            <person name="Alikhan N.F."/>
            <person name="Baker D."/>
            <person name="Gharbi K."/>
            <person name="Hall N."/>
            <person name="Watson M."/>
            <person name="Adriaenssens E.M."/>
            <person name="Foster-Nyarko E."/>
            <person name="Jarju S."/>
            <person name="Secka A."/>
            <person name="Antonio M."/>
            <person name="Oren A."/>
            <person name="Chaudhuri R.R."/>
            <person name="La Ragione R."/>
            <person name="Hildebrand F."/>
            <person name="Pallen M.J."/>
        </authorList>
    </citation>
    <scope>NUCLEOTIDE SEQUENCE</scope>
    <source>
        <strain evidence="5">CHK33-5263</strain>
    </source>
</reference>
<proteinExistence type="predicted"/>
<dbReference type="InterPro" id="IPR010982">
    <property type="entry name" value="Lambda_DNA-bd_dom_sf"/>
</dbReference>
<dbReference type="Pfam" id="PF13377">
    <property type="entry name" value="Peripla_BP_3"/>
    <property type="match status" value="1"/>
</dbReference>
<dbReference type="InterPro" id="IPR028082">
    <property type="entry name" value="Peripla_BP_I"/>
</dbReference>
<dbReference type="Gene3D" id="1.10.260.40">
    <property type="entry name" value="lambda repressor-like DNA-binding domains"/>
    <property type="match status" value="1"/>
</dbReference>
<dbReference type="PANTHER" id="PTHR30146:SF109">
    <property type="entry name" value="HTH-TYPE TRANSCRIPTIONAL REGULATOR GALS"/>
    <property type="match status" value="1"/>
</dbReference>
<evidence type="ECO:0000313" key="5">
    <source>
        <dbReference type="EMBL" id="HIZ24419.1"/>
    </source>
</evidence>
<evidence type="ECO:0000313" key="6">
    <source>
        <dbReference type="Proteomes" id="UP000824044"/>
    </source>
</evidence>
<dbReference type="AlphaFoldDB" id="A0A9D2IVA1"/>
<dbReference type="EMBL" id="DXBS01000059">
    <property type="protein sequence ID" value="HIZ24419.1"/>
    <property type="molecule type" value="Genomic_DNA"/>
</dbReference>
<dbReference type="Gene3D" id="3.40.50.2300">
    <property type="match status" value="2"/>
</dbReference>
<dbReference type="CDD" id="cd01392">
    <property type="entry name" value="HTH_LacI"/>
    <property type="match status" value="1"/>
</dbReference>
<name>A0A9D2IVA1_9FIRM</name>
<dbReference type="SMART" id="SM00354">
    <property type="entry name" value="HTH_LACI"/>
    <property type="match status" value="1"/>
</dbReference>
<keyword evidence="1" id="KW-0805">Transcription regulation</keyword>
<dbReference type="InterPro" id="IPR000843">
    <property type="entry name" value="HTH_LacI"/>
</dbReference>
<dbReference type="SUPFAM" id="SSF47413">
    <property type="entry name" value="lambda repressor-like DNA-binding domains"/>
    <property type="match status" value="1"/>
</dbReference>
<dbReference type="Pfam" id="PF00356">
    <property type="entry name" value="LacI"/>
    <property type="match status" value="1"/>
</dbReference>
<protein>
    <submittedName>
        <fullName evidence="5">LacI family transcriptional regulator</fullName>
    </submittedName>
</protein>
<dbReference type="PANTHER" id="PTHR30146">
    <property type="entry name" value="LACI-RELATED TRANSCRIPTIONAL REPRESSOR"/>
    <property type="match status" value="1"/>
</dbReference>
<accession>A0A9D2IVA1</accession>
<dbReference type="GO" id="GO:0003700">
    <property type="term" value="F:DNA-binding transcription factor activity"/>
    <property type="evidence" value="ECO:0007669"/>
    <property type="project" value="TreeGrafter"/>
</dbReference>
<dbReference type="PROSITE" id="PS50932">
    <property type="entry name" value="HTH_LACI_2"/>
    <property type="match status" value="1"/>
</dbReference>
<feature type="domain" description="HTH lacI-type" evidence="4">
    <location>
        <begin position="2"/>
        <end position="56"/>
    </location>
</feature>
<keyword evidence="2" id="KW-0238">DNA-binding</keyword>
<dbReference type="GO" id="GO:0000976">
    <property type="term" value="F:transcription cis-regulatory region binding"/>
    <property type="evidence" value="ECO:0007669"/>
    <property type="project" value="TreeGrafter"/>
</dbReference>
<evidence type="ECO:0000256" key="1">
    <source>
        <dbReference type="ARBA" id="ARBA00023015"/>
    </source>
</evidence>
<dbReference type="SUPFAM" id="SSF53822">
    <property type="entry name" value="Periplasmic binding protein-like I"/>
    <property type="match status" value="1"/>
</dbReference>
<evidence type="ECO:0000256" key="3">
    <source>
        <dbReference type="ARBA" id="ARBA00023163"/>
    </source>
</evidence>
<gene>
    <name evidence="5" type="ORF">H9812_02955</name>
</gene>
<reference evidence="5" key="2">
    <citation type="submission" date="2021-04" db="EMBL/GenBank/DDBJ databases">
        <authorList>
            <person name="Gilroy R."/>
        </authorList>
    </citation>
    <scope>NUCLEOTIDE SEQUENCE</scope>
    <source>
        <strain evidence="5">CHK33-5263</strain>
    </source>
</reference>
<dbReference type="CDD" id="cd06267">
    <property type="entry name" value="PBP1_LacI_sugar_binding-like"/>
    <property type="match status" value="1"/>
</dbReference>
<evidence type="ECO:0000256" key="2">
    <source>
        <dbReference type="ARBA" id="ARBA00023125"/>
    </source>
</evidence>
<dbReference type="InterPro" id="IPR046335">
    <property type="entry name" value="LacI/GalR-like_sensor"/>
</dbReference>
<comment type="caution">
    <text evidence="5">The sequence shown here is derived from an EMBL/GenBank/DDBJ whole genome shotgun (WGS) entry which is preliminary data.</text>
</comment>